<evidence type="ECO:0000256" key="6">
    <source>
        <dbReference type="SAM" id="Phobius"/>
    </source>
</evidence>
<keyword evidence="2 6" id="KW-0812">Transmembrane</keyword>
<dbReference type="InterPro" id="IPR052337">
    <property type="entry name" value="SAT4-like"/>
</dbReference>
<dbReference type="InterPro" id="IPR049326">
    <property type="entry name" value="Rhodopsin_dom_fungi"/>
</dbReference>
<feature type="transmembrane region" description="Helical" evidence="6">
    <location>
        <begin position="223"/>
        <end position="246"/>
    </location>
</feature>
<name>A0A9P4U9A4_9PLEO</name>
<comment type="caution">
    <text evidence="8">The sequence shown here is derived from an EMBL/GenBank/DDBJ whole genome shotgun (WGS) entry which is preliminary data.</text>
</comment>
<proteinExistence type="inferred from homology"/>
<reference evidence="8" key="1">
    <citation type="journal article" date="2020" name="Stud. Mycol.">
        <title>101 Dothideomycetes genomes: a test case for predicting lifestyles and emergence of pathogens.</title>
        <authorList>
            <person name="Haridas S."/>
            <person name="Albert R."/>
            <person name="Binder M."/>
            <person name="Bloem J."/>
            <person name="Labutti K."/>
            <person name="Salamov A."/>
            <person name="Andreopoulos B."/>
            <person name="Baker S."/>
            <person name="Barry K."/>
            <person name="Bills G."/>
            <person name="Bluhm B."/>
            <person name="Cannon C."/>
            <person name="Castanera R."/>
            <person name="Culley D."/>
            <person name="Daum C."/>
            <person name="Ezra D."/>
            <person name="Gonzalez J."/>
            <person name="Henrissat B."/>
            <person name="Kuo A."/>
            <person name="Liang C."/>
            <person name="Lipzen A."/>
            <person name="Lutzoni F."/>
            <person name="Magnuson J."/>
            <person name="Mondo S."/>
            <person name="Nolan M."/>
            <person name="Ohm R."/>
            <person name="Pangilinan J."/>
            <person name="Park H.-J."/>
            <person name="Ramirez L."/>
            <person name="Alfaro M."/>
            <person name="Sun H."/>
            <person name="Tritt A."/>
            <person name="Yoshinaga Y."/>
            <person name="Zwiers L.-H."/>
            <person name="Turgeon B."/>
            <person name="Goodwin S."/>
            <person name="Spatafora J."/>
            <person name="Crous P."/>
            <person name="Grigoriev I."/>
        </authorList>
    </citation>
    <scope>NUCLEOTIDE SEQUENCE</scope>
    <source>
        <strain evidence="8">CBS 690.94</strain>
    </source>
</reference>
<evidence type="ECO:0000256" key="4">
    <source>
        <dbReference type="ARBA" id="ARBA00023136"/>
    </source>
</evidence>
<feature type="transmembrane region" description="Helical" evidence="6">
    <location>
        <begin position="143"/>
        <end position="170"/>
    </location>
</feature>
<dbReference type="Proteomes" id="UP000799764">
    <property type="component" value="Unassembled WGS sequence"/>
</dbReference>
<dbReference type="EMBL" id="MU001504">
    <property type="protein sequence ID" value="KAF2441995.1"/>
    <property type="molecule type" value="Genomic_DNA"/>
</dbReference>
<dbReference type="AlphaFoldDB" id="A0A9P4U9A4"/>
<dbReference type="GO" id="GO:0016020">
    <property type="term" value="C:membrane"/>
    <property type="evidence" value="ECO:0007669"/>
    <property type="project" value="UniProtKB-SubCell"/>
</dbReference>
<protein>
    <recommendedName>
        <fullName evidence="7">Rhodopsin domain-containing protein</fullName>
    </recommendedName>
</protein>
<feature type="transmembrane region" description="Helical" evidence="6">
    <location>
        <begin position="26"/>
        <end position="47"/>
    </location>
</feature>
<evidence type="ECO:0000256" key="2">
    <source>
        <dbReference type="ARBA" id="ARBA00022692"/>
    </source>
</evidence>
<sequence length="378" mass="42122">MSSEIDTAYIASLPPSYFTKNVSAPLLHVSIAMAVLQTMFITLFFTSRILNKTANGIEFWLFMPAAYIFCMAHCVNGILFVKIGGAGRHALAWMLEDPQVIVTWLKICKIEEYTWNLSVAFPKLAILSLYMRIFTTRKYRIAAYTSGVFVIINLVAGLALSSSICTPLAYSWDKSIPGGKCGNVMAAYRYIGFPNMIADIILLALPLPAIYKLHVDLAVKIGILITFLSGSFGIVTCIIRIVFFFTTDLYADPTYNCIATMTWTTVEPGVYLIAASMPSIRPLKKRIPFIKDISFTSLVSRTFSGSGKPTNKVSWRYPSKVGKQQVVRTTDFEMESARLSNDGEYSVHSTTRINPPAYSLADIDEQSVFHNHTVNRKV</sequence>
<accession>A0A9P4U9A4</accession>
<feature type="transmembrane region" description="Helical" evidence="6">
    <location>
        <begin position="59"/>
        <end position="81"/>
    </location>
</feature>
<dbReference type="PANTHER" id="PTHR33048:SF156">
    <property type="entry name" value="INTEGRAL MEMBRANE PROTEIN"/>
    <property type="match status" value="1"/>
</dbReference>
<dbReference type="PANTHER" id="PTHR33048">
    <property type="entry name" value="PTH11-LIKE INTEGRAL MEMBRANE PROTEIN (AFU_ORTHOLOGUE AFUA_5G11245)"/>
    <property type="match status" value="1"/>
</dbReference>
<feature type="transmembrane region" description="Helical" evidence="6">
    <location>
        <begin position="190"/>
        <end position="211"/>
    </location>
</feature>
<evidence type="ECO:0000256" key="5">
    <source>
        <dbReference type="ARBA" id="ARBA00038359"/>
    </source>
</evidence>
<keyword evidence="3 6" id="KW-1133">Transmembrane helix</keyword>
<feature type="transmembrane region" description="Helical" evidence="6">
    <location>
        <begin position="258"/>
        <end position="277"/>
    </location>
</feature>
<feature type="transmembrane region" description="Helical" evidence="6">
    <location>
        <begin position="113"/>
        <end position="131"/>
    </location>
</feature>
<evidence type="ECO:0000313" key="9">
    <source>
        <dbReference type="Proteomes" id="UP000799764"/>
    </source>
</evidence>
<evidence type="ECO:0000256" key="3">
    <source>
        <dbReference type="ARBA" id="ARBA00022989"/>
    </source>
</evidence>
<dbReference type="Pfam" id="PF20684">
    <property type="entry name" value="Fung_rhodopsin"/>
    <property type="match status" value="1"/>
</dbReference>
<keyword evidence="9" id="KW-1185">Reference proteome</keyword>
<evidence type="ECO:0000256" key="1">
    <source>
        <dbReference type="ARBA" id="ARBA00004141"/>
    </source>
</evidence>
<evidence type="ECO:0000259" key="7">
    <source>
        <dbReference type="Pfam" id="PF20684"/>
    </source>
</evidence>
<feature type="domain" description="Rhodopsin" evidence="7">
    <location>
        <begin position="45"/>
        <end position="285"/>
    </location>
</feature>
<gene>
    <name evidence="8" type="ORF">P171DRAFT_522905</name>
</gene>
<comment type="subcellular location">
    <subcellularLocation>
        <location evidence="1">Membrane</location>
        <topology evidence="1">Multi-pass membrane protein</topology>
    </subcellularLocation>
</comment>
<dbReference type="OrthoDB" id="5329176at2759"/>
<organism evidence="8 9">
    <name type="scientific">Karstenula rhodostoma CBS 690.94</name>
    <dbReference type="NCBI Taxonomy" id="1392251"/>
    <lineage>
        <taxon>Eukaryota</taxon>
        <taxon>Fungi</taxon>
        <taxon>Dikarya</taxon>
        <taxon>Ascomycota</taxon>
        <taxon>Pezizomycotina</taxon>
        <taxon>Dothideomycetes</taxon>
        <taxon>Pleosporomycetidae</taxon>
        <taxon>Pleosporales</taxon>
        <taxon>Massarineae</taxon>
        <taxon>Didymosphaeriaceae</taxon>
        <taxon>Karstenula</taxon>
    </lineage>
</organism>
<keyword evidence="4 6" id="KW-0472">Membrane</keyword>
<comment type="similarity">
    <text evidence="5">Belongs to the SAT4 family.</text>
</comment>
<evidence type="ECO:0000313" key="8">
    <source>
        <dbReference type="EMBL" id="KAF2441995.1"/>
    </source>
</evidence>